<accession>A0ABU4S798</accession>
<dbReference type="EMBL" id="JAXAFO010000127">
    <property type="protein sequence ID" value="MDX6851619.1"/>
    <property type="molecule type" value="Genomic_DNA"/>
</dbReference>
<dbReference type="SUPFAM" id="SSF141072">
    <property type="entry name" value="CalX-like"/>
    <property type="match status" value="1"/>
</dbReference>
<feature type="region of interest" description="Disordered" evidence="1">
    <location>
        <begin position="111"/>
        <end position="130"/>
    </location>
</feature>
<keyword evidence="3" id="KW-1185">Reference proteome</keyword>
<protein>
    <submittedName>
        <fullName evidence="2">Uncharacterized protein</fullName>
    </submittedName>
</protein>
<proteinExistence type="predicted"/>
<evidence type="ECO:0000256" key="1">
    <source>
        <dbReference type="SAM" id="MobiDB-lite"/>
    </source>
</evidence>
<reference evidence="2 3" key="1">
    <citation type="submission" date="2023-11" db="EMBL/GenBank/DDBJ databases">
        <title>Gilvimarinus fulvus sp. nov., isolated from the surface of Kelp.</title>
        <authorList>
            <person name="Sun Y.Y."/>
            <person name="Gong Y."/>
            <person name="Du Z.J."/>
        </authorList>
    </citation>
    <scope>NUCLEOTIDE SEQUENCE [LARGE SCALE GENOMIC DNA]</scope>
    <source>
        <strain evidence="2 3">SDUM040013</strain>
    </source>
</reference>
<dbReference type="Proteomes" id="UP001273505">
    <property type="component" value="Unassembled WGS sequence"/>
</dbReference>
<feature type="compositionally biased region" description="Polar residues" evidence="1">
    <location>
        <begin position="116"/>
        <end position="130"/>
    </location>
</feature>
<evidence type="ECO:0000313" key="3">
    <source>
        <dbReference type="Proteomes" id="UP001273505"/>
    </source>
</evidence>
<gene>
    <name evidence="2" type="ORF">SCD92_19815</name>
</gene>
<evidence type="ECO:0000313" key="2">
    <source>
        <dbReference type="EMBL" id="MDX6851619.1"/>
    </source>
</evidence>
<comment type="caution">
    <text evidence="2">The sequence shown here is derived from an EMBL/GenBank/DDBJ whole genome shotgun (WGS) entry which is preliminary data.</text>
</comment>
<organism evidence="2 3">
    <name type="scientific">Gilvimarinus gilvus</name>
    <dbReference type="NCBI Taxonomy" id="3058038"/>
    <lineage>
        <taxon>Bacteria</taxon>
        <taxon>Pseudomonadati</taxon>
        <taxon>Pseudomonadota</taxon>
        <taxon>Gammaproteobacteria</taxon>
        <taxon>Cellvibrionales</taxon>
        <taxon>Cellvibrionaceae</taxon>
        <taxon>Gilvimarinus</taxon>
    </lineage>
</organism>
<feature type="non-terminal residue" evidence="2">
    <location>
        <position position="1"/>
    </location>
</feature>
<name>A0ABU4S798_9GAMM</name>
<dbReference type="InterPro" id="IPR038081">
    <property type="entry name" value="CalX-like_sf"/>
</dbReference>
<feature type="non-terminal residue" evidence="2">
    <location>
        <position position="130"/>
    </location>
</feature>
<dbReference type="Gene3D" id="2.60.40.2030">
    <property type="match status" value="1"/>
</dbReference>
<sequence length="130" mass="13015">VSSDSQAEGNTLTHTVTLSGSSVNAETFAFSLTDDTTSAGDYSNLQFTNGVTYDSVAGTITVPAGVTSFDITVDAASDANVEGDEVYDLSVGGVDATGTITDASSLSVDSVSSDSQAEGNTLTHTVTLSG</sequence>
<dbReference type="RefSeq" id="WP_319835177.1">
    <property type="nucleotide sequence ID" value="NZ_JAXAFO010000127.1"/>
</dbReference>